<comment type="cofactor">
    <cofactor evidence="12">
        <name>pyruvate</name>
        <dbReference type="ChEBI" id="CHEBI:15361"/>
    </cofactor>
    <text evidence="12">Binds 1 pyruvoyl group covalently per subunit.</text>
</comment>
<dbReference type="InterPro" id="IPR033178">
    <property type="entry name" value="PSD_type1_pro"/>
</dbReference>
<accession>A0ABN0TML0</accession>
<evidence type="ECO:0000256" key="11">
    <source>
        <dbReference type="ARBA" id="ARBA00023317"/>
    </source>
</evidence>
<dbReference type="NCBIfam" id="TIGR00163">
    <property type="entry name" value="PS_decarb"/>
    <property type="match status" value="1"/>
</dbReference>
<organism evidence="13 14">
    <name type="scientific">Methylophaga marina</name>
    <dbReference type="NCBI Taxonomy" id="45495"/>
    <lineage>
        <taxon>Bacteria</taxon>
        <taxon>Pseudomonadati</taxon>
        <taxon>Pseudomonadota</taxon>
        <taxon>Gammaproteobacteria</taxon>
        <taxon>Thiotrichales</taxon>
        <taxon>Piscirickettsiaceae</taxon>
        <taxon>Methylophaga</taxon>
    </lineage>
</organism>
<gene>
    <name evidence="13" type="primary">asd</name>
    <name evidence="12" type="synonym">psd</name>
    <name evidence="13" type="ORF">GCM10008964_16210</name>
</gene>
<evidence type="ECO:0000313" key="14">
    <source>
        <dbReference type="Proteomes" id="UP001501476"/>
    </source>
</evidence>
<feature type="chain" id="PRO_5044928866" description="Phosphatidylserine decarboxylase alpha chain" evidence="12">
    <location>
        <begin position="266"/>
        <end position="296"/>
    </location>
</feature>
<evidence type="ECO:0000256" key="12">
    <source>
        <dbReference type="HAMAP-Rule" id="MF_00662"/>
    </source>
</evidence>
<evidence type="ECO:0000256" key="10">
    <source>
        <dbReference type="ARBA" id="ARBA00023264"/>
    </source>
</evidence>
<keyword evidence="10 12" id="KW-1208">Phospholipid metabolism</keyword>
<dbReference type="Proteomes" id="UP001501476">
    <property type="component" value="Unassembled WGS sequence"/>
</dbReference>
<keyword evidence="8 12" id="KW-0594">Phospholipid biosynthesis</keyword>
<feature type="active site" description="Charge relay system; for autoendoproteolytic cleavage activity" evidence="12">
    <location>
        <position position="105"/>
    </location>
</feature>
<keyword evidence="2 12" id="KW-1003">Cell membrane</keyword>
<feature type="modified residue" description="Pyruvic acid (Ser); by autocatalysis" evidence="12">
    <location>
        <position position="266"/>
    </location>
</feature>
<dbReference type="HAMAP" id="MF_00662">
    <property type="entry name" value="PS_decarb_PSD_B_type1"/>
    <property type="match status" value="1"/>
</dbReference>
<reference evidence="13 14" key="1">
    <citation type="journal article" date="2019" name="Int. J. Syst. Evol. Microbiol.">
        <title>The Global Catalogue of Microorganisms (GCM) 10K type strain sequencing project: providing services to taxonomists for standard genome sequencing and annotation.</title>
        <authorList>
            <consortium name="The Broad Institute Genomics Platform"/>
            <consortium name="The Broad Institute Genome Sequencing Center for Infectious Disease"/>
            <person name="Wu L."/>
            <person name="Ma J."/>
        </authorList>
    </citation>
    <scope>NUCLEOTIDE SEQUENCE [LARGE SCALE GENOMIC DNA]</scope>
    <source>
        <strain evidence="13 14">JCM 6886</strain>
    </source>
</reference>
<dbReference type="EMBL" id="BAAADG010000005">
    <property type="protein sequence ID" value="GAA0225400.1"/>
    <property type="molecule type" value="Genomic_DNA"/>
</dbReference>
<dbReference type="PANTHER" id="PTHR10067">
    <property type="entry name" value="PHOSPHATIDYLSERINE DECARBOXYLASE"/>
    <property type="match status" value="1"/>
</dbReference>
<evidence type="ECO:0000313" key="13">
    <source>
        <dbReference type="EMBL" id="GAA0225400.1"/>
    </source>
</evidence>
<dbReference type="RefSeq" id="WP_286303975.1">
    <property type="nucleotide sequence ID" value="NZ_AP027741.1"/>
</dbReference>
<evidence type="ECO:0000256" key="1">
    <source>
        <dbReference type="ARBA" id="ARBA00005189"/>
    </source>
</evidence>
<keyword evidence="9 12" id="KW-0456">Lyase</keyword>
<keyword evidence="4 12" id="KW-0210">Decarboxylase</keyword>
<name>A0ABN0TML0_9GAMM</name>
<evidence type="ECO:0000256" key="9">
    <source>
        <dbReference type="ARBA" id="ARBA00023239"/>
    </source>
</evidence>
<evidence type="ECO:0000256" key="3">
    <source>
        <dbReference type="ARBA" id="ARBA00022516"/>
    </source>
</evidence>
<comment type="similarity">
    <text evidence="12">Belongs to the phosphatidylserine decarboxylase family. PSD-B subfamily. Prokaryotic type I sub-subfamily.</text>
</comment>
<feature type="site" description="Cleavage (non-hydrolytic); by autocatalysis" evidence="12">
    <location>
        <begin position="265"/>
        <end position="266"/>
    </location>
</feature>
<proteinExistence type="inferred from homology"/>
<keyword evidence="11 12" id="KW-0670">Pyruvate</keyword>
<dbReference type="InterPro" id="IPR033177">
    <property type="entry name" value="PSD-B"/>
</dbReference>
<dbReference type="PANTHER" id="PTHR10067:SF6">
    <property type="entry name" value="PHOSPHATIDYLSERINE DECARBOXYLASE PROENZYME, MITOCHONDRIAL"/>
    <property type="match status" value="1"/>
</dbReference>
<evidence type="ECO:0000256" key="4">
    <source>
        <dbReference type="ARBA" id="ARBA00022793"/>
    </source>
</evidence>
<evidence type="ECO:0000256" key="7">
    <source>
        <dbReference type="ARBA" id="ARBA00023145"/>
    </source>
</evidence>
<comment type="subunit">
    <text evidence="12">Heterodimer of a large membrane-associated beta subunit and a small pyruvoyl-containing alpha subunit.</text>
</comment>
<comment type="PTM">
    <text evidence="12">Is synthesized initially as an inactive proenzyme. Formation of the active enzyme involves a self-maturation process in which the active site pyruvoyl group is generated from an internal serine residue via an autocatalytic post-translational modification. Two non-identical subunits are generated from the proenzyme in this reaction, and the pyruvate is formed at the N-terminus of the alpha chain, which is derived from the carboxyl end of the proenzyme. The autoendoproteolytic cleavage occurs by a canonical serine protease mechanism, in which the side chain hydroxyl group of the serine supplies its oxygen atom to form the C-terminus of the beta chain, while the remainder of the serine residue undergoes an oxidative deamination to produce ammonia and the pyruvoyl prosthetic group on the alpha chain. During this reaction, the Ser that is part of the protease active site of the proenzyme becomes the pyruvoyl prosthetic group, which constitutes an essential element of the active site of the mature decarboxylase.</text>
</comment>
<protein>
    <recommendedName>
        <fullName evidence="12">Phosphatidylserine decarboxylase proenzyme</fullName>
        <ecNumber evidence="12">4.1.1.65</ecNumber>
    </recommendedName>
    <component>
        <recommendedName>
            <fullName evidence="12">Phosphatidylserine decarboxylase alpha chain</fullName>
        </recommendedName>
    </component>
    <component>
        <recommendedName>
            <fullName evidence="12">Phosphatidylserine decarboxylase beta chain</fullName>
        </recommendedName>
    </component>
</protein>
<dbReference type="InterPro" id="IPR003817">
    <property type="entry name" value="PS_Dcarbxylase"/>
</dbReference>
<feature type="active site" description="Schiff-base intermediate with substrate; via pyruvic acid; for decarboxylase activity" evidence="12">
    <location>
        <position position="266"/>
    </location>
</feature>
<dbReference type="Pfam" id="PF02666">
    <property type="entry name" value="PS_Dcarbxylase"/>
    <property type="match status" value="1"/>
</dbReference>
<comment type="pathway">
    <text evidence="12">Phospholipid metabolism; phosphatidylethanolamine biosynthesis; phosphatidylethanolamine from CDP-diacylglycerol: step 2/2.</text>
</comment>
<evidence type="ECO:0000256" key="5">
    <source>
        <dbReference type="ARBA" id="ARBA00023098"/>
    </source>
</evidence>
<keyword evidence="14" id="KW-1185">Reference proteome</keyword>
<evidence type="ECO:0000256" key="6">
    <source>
        <dbReference type="ARBA" id="ARBA00023136"/>
    </source>
</evidence>
<keyword evidence="6 12" id="KW-0472">Membrane</keyword>
<comment type="catalytic activity">
    <reaction evidence="12">
        <text>a 1,2-diacyl-sn-glycero-3-phospho-L-serine + H(+) = a 1,2-diacyl-sn-glycero-3-phosphoethanolamine + CO2</text>
        <dbReference type="Rhea" id="RHEA:20828"/>
        <dbReference type="ChEBI" id="CHEBI:15378"/>
        <dbReference type="ChEBI" id="CHEBI:16526"/>
        <dbReference type="ChEBI" id="CHEBI:57262"/>
        <dbReference type="ChEBI" id="CHEBI:64612"/>
        <dbReference type="EC" id="4.1.1.65"/>
    </reaction>
</comment>
<keyword evidence="3 12" id="KW-0444">Lipid biosynthesis</keyword>
<sequence length="296" mass="33192">MSKTQKHPQASWFSKVSDVILTLPQYVIPQHALSVVMHALTRSQVKWFKNAFIRFITWKFNVNLSEAAVSDRAYYASFNAFFTRELRAGIRPIATGEEVIVSPVDGAISQLGPIIGQSIVQAKGRSYTVEELLGGDKALAEQYQQGQFATIYLSPRDYHRIHMPMAGKLKSMRYLPGKLFSVNPRTARAVPRLFARNERVICVFDTDFGEVTLVLVGAIFVGSMETVWAGQITPPYGKSIQNWTYEGDEALSFEKGQEMGRFNMGSTVVMLLPAGMKPFNQAWQPEEKIQLGQAMN</sequence>
<comment type="function">
    <text evidence="12">Catalyzes the formation of phosphatidylethanolamine (PtdEtn) from phosphatidylserine (PtdSer).</text>
</comment>
<feature type="active site" description="Charge relay system; for autoendoproteolytic cleavage activity" evidence="12">
    <location>
        <position position="162"/>
    </location>
</feature>
<evidence type="ECO:0000256" key="8">
    <source>
        <dbReference type="ARBA" id="ARBA00023209"/>
    </source>
</evidence>
<dbReference type="EC" id="4.1.1.65" evidence="12"/>
<keyword evidence="7 12" id="KW-0865">Zymogen</keyword>
<comment type="pathway">
    <text evidence="1">Lipid metabolism.</text>
</comment>
<feature type="chain" id="PRO_5044928865" description="Phosphatidylserine decarboxylase beta chain" evidence="12">
    <location>
        <begin position="1"/>
        <end position="265"/>
    </location>
</feature>
<comment type="caution">
    <text evidence="13">The sequence shown here is derived from an EMBL/GenBank/DDBJ whole genome shotgun (WGS) entry which is preliminary data.</text>
</comment>
<evidence type="ECO:0000256" key="2">
    <source>
        <dbReference type="ARBA" id="ARBA00022475"/>
    </source>
</evidence>
<comment type="subcellular location">
    <subcellularLocation>
        <location evidence="12">Cell membrane</location>
        <topology evidence="12">Peripheral membrane protein</topology>
    </subcellularLocation>
</comment>
<keyword evidence="5 12" id="KW-0443">Lipid metabolism</keyword>
<feature type="active site" description="Charge relay system; for autoendoproteolytic cleavage activity" evidence="12">
    <location>
        <position position="266"/>
    </location>
</feature>